<reference evidence="1 2" key="1">
    <citation type="journal article" date="2011" name="Stand. Genomic Sci.">
        <title>Non-contiguous finished genome sequence of Bacteroides coprosuis type strain (PC139).</title>
        <authorList>
            <person name="Land M."/>
            <person name="Held B."/>
            <person name="Gronow S."/>
            <person name="Abt B."/>
            <person name="Lucas S."/>
            <person name="Del Rio T.G."/>
            <person name="Nolan M."/>
            <person name="Tice H."/>
            <person name="Cheng J.F."/>
            <person name="Pitluck S."/>
            <person name="Liolios K."/>
            <person name="Pagani I."/>
            <person name="Ivanova N."/>
            <person name="Mavromatis K."/>
            <person name="Mikhailova N."/>
            <person name="Pati A."/>
            <person name="Tapia R."/>
            <person name="Han C."/>
            <person name="Goodwin L."/>
            <person name="Chen A."/>
            <person name="Palaniappan K."/>
            <person name="Hauser L."/>
            <person name="Brambilla E.M."/>
            <person name="Rohde M."/>
            <person name="Goker M."/>
            <person name="Detter J.C."/>
            <person name="Woyke T."/>
            <person name="Bristow J."/>
            <person name="Eisen J.A."/>
            <person name="Markowitz V."/>
            <person name="Hugenholtz P."/>
            <person name="Kyrpides N.C."/>
            <person name="Klenk H.P."/>
            <person name="Lapidus A."/>
        </authorList>
    </citation>
    <scope>NUCLEOTIDE SEQUENCE [LARGE SCALE GENOMIC DNA]</scope>
    <source>
        <strain evidence="1 2">DSM 18011</strain>
    </source>
</reference>
<dbReference type="AlphaFoldDB" id="F3ZQL5"/>
<dbReference type="OrthoDB" id="1100791at2"/>
<dbReference type="Proteomes" id="UP000018439">
    <property type="component" value="Chromosome"/>
</dbReference>
<accession>F3ZQL5</accession>
<evidence type="ECO:0000313" key="1">
    <source>
        <dbReference type="EMBL" id="EGJ71810.1"/>
    </source>
</evidence>
<protein>
    <recommendedName>
        <fullName evidence="3">Lipoprotein</fullName>
    </recommendedName>
</protein>
<evidence type="ECO:0008006" key="3">
    <source>
        <dbReference type="Google" id="ProtNLM"/>
    </source>
</evidence>
<sequence>MKGTIRNIAYILLLPAMTFTSCIRDEIEDCSPLQINIAVKDKNYFNVDNVEAEQRKDDNLAFREYVPTLYYVLRDLNTGDVVEESGVFEVKGDKQILPIDLCPCIPHGRYVLTVWGGMSNLDAISEDGLSLDLNPNSMEGEDIYMTNDTILYDAWHNNQTVEMERTKGKLIIEKKWECLLEGINGSRKEINGIYDNVNNAFKYTSITDVLATHLWEPEQNIITKTVLSPSLKENGTKLHLDFINASDPSSPLLTPKDVKITMKRNELTVLRYVWDCEKQGFIIYALLNNSWTIISQMDIEEE</sequence>
<dbReference type="PROSITE" id="PS51257">
    <property type="entry name" value="PROKAR_LIPOPROTEIN"/>
    <property type="match status" value="1"/>
</dbReference>
<evidence type="ECO:0000313" key="2">
    <source>
        <dbReference type="Proteomes" id="UP000018439"/>
    </source>
</evidence>
<dbReference type="STRING" id="679937.Bcop_1618"/>
<organism evidence="1 2">
    <name type="scientific">Bacteroides coprosuis DSM 18011</name>
    <dbReference type="NCBI Taxonomy" id="679937"/>
    <lineage>
        <taxon>Bacteria</taxon>
        <taxon>Pseudomonadati</taxon>
        <taxon>Bacteroidota</taxon>
        <taxon>Bacteroidia</taxon>
        <taxon>Bacteroidales</taxon>
        <taxon>Bacteroidaceae</taxon>
        <taxon>Bacteroides</taxon>
    </lineage>
</organism>
<keyword evidence="2" id="KW-1185">Reference proteome</keyword>
<gene>
    <name evidence="1" type="ORF">Bcop_1618</name>
</gene>
<proteinExistence type="predicted"/>
<dbReference type="EMBL" id="CM001167">
    <property type="protein sequence ID" value="EGJ71810.1"/>
    <property type="molecule type" value="Genomic_DNA"/>
</dbReference>
<dbReference type="HOGENOM" id="CLU_077080_0_0_10"/>
<dbReference type="eggNOG" id="ENOG5033QVX">
    <property type="taxonomic scope" value="Bacteria"/>
</dbReference>
<name>F3ZQL5_9BACE</name>